<gene>
    <name evidence="6" type="ORF">CK500_14285</name>
</gene>
<dbReference type="InterPro" id="IPR036721">
    <property type="entry name" value="RCK_C_sf"/>
</dbReference>
<keyword evidence="3" id="KW-0804">Transcription</keyword>
<dbReference type="InterPro" id="IPR006037">
    <property type="entry name" value="RCK_C"/>
</dbReference>
<feature type="domain" description="HTH asnC-type" evidence="4">
    <location>
        <begin position="5"/>
        <end position="68"/>
    </location>
</feature>
<dbReference type="Pfam" id="PF13412">
    <property type="entry name" value="HTH_24"/>
    <property type="match status" value="1"/>
</dbReference>
<evidence type="ECO:0000313" key="7">
    <source>
        <dbReference type="Proteomes" id="UP000218083"/>
    </source>
</evidence>
<dbReference type="AlphaFoldDB" id="A0A2A2F9E8"/>
<dbReference type="GeneID" id="55596557"/>
<dbReference type="CDD" id="cd00090">
    <property type="entry name" value="HTH_ARSR"/>
    <property type="match status" value="1"/>
</dbReference>
<dbReference type="InterPro" id="IPR036390">
    <property type="entry name" value="WH_DNA-bd_sf"/>
</dbReference>
<dbReference type="GO" id="GO:0005829">
    <property type="term" value="C:cytosol"/>
    <property type="evidence" value="ECO:0007669"/>
    <property type="project" value="TreeGrafter"/>
</dbReference>
<dbReference type="SUPFAM" id="SSF46785">
    <property type="entry name" value="Winged helix' DNA-binding domain"/>
    <property type="match status" value="1"/>
</dbReference>
<name>A0A2A2F9E8_9EURY</name>
<dbReference type="Gene3D" id="3.30.70.1450">
    <property type="entry name" value="Regulator of K+ conductance, C-terminal domain"/>
    <property type="match status" value="1"/>
</dbReference>
<sequence>MPVQIDSVDEQILYYLSQEARHTSAPDIAEKVDVSAPTVRNRIRRLEKEGVIRGYHADIDYQKVGGRLTNHYVCSTGNRDREEMAQRVLDIPGVINVREIMSGKGDLRITVVGTDTDDLTRIAQGITSLGIEIDDEDLVHREYFRPYAPFGPRDEEGASPVTGVAGLAGDADVVEIIVREEAPIAGKTLQEANEEELIPSDVLVVRINRDEGTITPTGETLIKEDDFVTIHSRSGVTEETLEAFTGD</sequence>
<dbReference type="Proteomes" id="UP000218083">
    <property type="component" value="Unassembled WGS sequence"/>
</dbReference>
<dbReference type="InterPro" id="IPR036388">
    <property type="entry name" value="WH-like_DNA-bd_sf"/>
</dbReference>
<evidence type="ECO:0000256" key="3">
    <source>
        <dbReference type="ARBA" id="ARBA00023163"/>
    </source>
</evidence>
<feature type="domain" description="RCK C-terminal" evidence="5">
    <location>
        <begin position="159"/>
        <end position="247"/>
    </location>
</feature>
<dbReference type="OrthoDB" id="6762at2157"/>
<dbReference type="Gene3D" id="3.30.70.920">
    <property type="match status" value="1"/>
</dbReference>
<dbReference type="GO" id="GO:0043200">
    <property type="term" value="P:response to amino acid"/>
    <property type="evidence" value="ECO:0007669"/>
    <property type="project" value="TreeGrafter"/>
</dbReference>
<dbReference type="Pfam" id="PF02080">
    <property type="entry name" value="TrkA_C"/>
    <property type="match status" value="1"/>
</dbReference>
<proteinExistence type="predicted"/>
<protein>
    <submittedName>
        <fullName evidence="6">AsnC family transcriptional regulator</fullName>
    </submittedName>
</protein>
<keyword evidence="1" id="KW-0805">Transcription regulation</keyword>
<keyword evidence="7" id="KW-1185">Reference proteome</keyword>
<dbReference type="InterPro" id="IPR000485">
    <property type="entry name" value="AsnC-type_HTH_dom"/>
</dbReference>
<dbReference type="InterPro" id="IPR011991">
    <property type="entry name" value="ArsR-like_HTH"/>
</dbReference>
<evidence type="ECO:0000259" key="5">
    <source>
        <dbReference type="PROSITE" id="PS51202"/>
    </source>
</evidence>
<comment type="caution">
    <text evidence="6">The sequence shown here is derived from an EMBL/GenBank/DDBJ whole genome shotgun (WGS) entry which is preliminary data.</text>
</comment>
<dbReference type="PANTHER" id="PTHR30154:SF34">
    <property type="entry name" value="TRANSCRIPTIONAL REGULATOR AZLB"/>
    <property type="match status" value="1"/>
</dbReference>
<dbReference type="PROSITE" id="PS51202">
    <property type="entry name" value="RCK_C"/>
    <property type="match status" value="1"/>
</dbReference>
<dbReference type="GO" id="GO:0008324">
    <property type="term" value="F:monoatomic cation transmembrane transporter activity"/>
    <property type="evidence" value="ECO:0007669"/>
    <property type="project" value="InterPro"/>
</dbReference>
<dbReference type="GO" id="GO:0043565">
    <property type="term" value="F:sequence-specific DNA binding"/>
    <property type="evidence" value="ECO:0007669"/>
    <property type="project" value="InterPro"/>
</dbReference>
<evidence type="ECO:0000256" key="2">
    <source>
        <dbReference type="ARBA" id="ARBA00023125"/>
    </source>
</evidence>
<reference evidence="6 7" key="1">
    <citation type="submission" date="2017-08" db="EMBL/GenBank/DDBJ databases">
        <title>The strain WRN001 was isolated from Binhai saline alkaline soil, Tianjin, China.</title>
        <authorList>
            <person name="Liu D."/>
            <person name="Zhang G."/>
        </authorList>
    </citation>
    <scope>NUCLEOTIDE SEQUENCE [LARGE SCALE GENOMIC DNA]</scope>
    <source>
        <strain evidence="6 7">WN019</strain>
    </source>
</reference>
<dbReference type="RefSeq" id="WP_095637910.1">
    <property type="nucleotide sequence ID" value="NZ_NSKC01000010.1"/>
</dbReference>
<dbReference type="PANTHER" id="PTHR30154">
    <property type="entry name" value="LEUCINE-RESPONSIVE REGULATORY PROTEIN"/>
    <property type="match status" value="1"/>
</dbReference>
<dbReference type="EMBL" id="NSKC01000010">
    <property type="protein sequence ID" value="PAU81470.1"/>
    <property type="molecule type" value="Genomic_DNA"/>
</dbReference>
<dbReference type="SUPFAM" id="SSF116726">
    <property type="entry name" value="TrkA C-terminal domain-like"/>
    <property type="match status" value="1"/>
</dbReference>
<dbReference type="GO" id="GO:0006813">
    <property type="term" value="P:potassium ion transport"/>
    <property type="evidence" value="ECO:0007669"/>
    <property type="project" value="InterPro"/>
</dbReference>
<keyword evidence="2" id="KW-0238">DNA-binding</keyword>
<evidence type="ECO:0000259" key="4">
    <source>
        <dbReference type="PROSITE" id="PS50956"/>
    </source>
</evidence>
<dbReference type="Gene3D" id="1.10.10.10">
    <property type="entry name" value="Winged helix-like DNA-binding domain superfamily/Winged helix DNA-binding domain"/>
    <property type="match status" value="1"/>
</dbReference>
<dbReference type="InterPro" id="IPR019888">
    <property type="entry name" value="Tscrpt_reg_AsnC-like"/>
</dbReference>
<dbReference type="PRINTS" id="PR00033">
    <property type="entry name" value="HTHASNC"/>
</dbReference>
<accession>A0A2A2F9E8</accession>
<evidence type="ECO:0000313" key="6">
    <source>
        <dbReference type="EMBL" id="PAU81470.1"/>
    </source>
</evidence>
<dbReference type="PROSITE" id="PS50956">
    <property type="entry name" value="HTH_ASNC_2"/>
    <property type="match status" value="1"/>
</dbReference>
<organism evidence="6 7">
    <name type="scientific">Halorubrum salipaludis</name>
    <dbReference type="NCBI Taxonomy" id="2032630"/>
    <lineage>
        <taxon>Archaea</taxon>
        <taxon>Methanobacteriati</taxon>
        <taxon>Methanobacteriota</taxon>
        <taxon>Stenosarchaea group</taxon>
        <taxon>Halobacteria</taxon>
        <taxon>Halobacteriales</taxon>
        <taxon>Haloferacaceae</taxon>
        <taxon>Halorubrum</taxon>
    </lineage>
</organism>
<evidence type="ECO:0000256" key="1">
    <source>
        <dbReference type="ARBA" id="ARBA00023015"/>
    </source>
</evidence>
<dbReference type="SMART" id="SM00344">
    <property type="entry name" value="HTH_ASNC"/>
    <property type="match status" value="1"/>
</dbReference>